<reference evidence="3" key="1">
    <citation type="submission" date="2022-12" db="EMBL/GenBank/DDBJ databases">
        <title>Draft genome assemblies for two species of Escallonia (Escalloniales).</title>
        <authorList>
            <person name="Chanderbali A."/>
            <person name="Dervinis C."/>
            <person name="Anghel I."/>
            <person name="Soltis D."/>
            <person name="Soltis P."/>
            <person name="Zapata F."/>
        </authorList>
    </citation>
    <scope>NUCLEOTIDE SEQUENCE</scope>
    <source>
        <strain evidence="3">UCBG92.1500</strain>
        <tissue evidence="3">Leaf</tissue>
    </source>
</reference>
<evidence type="ECO:0000256" key="1">
    <source>
        <dbReference type="SAM" id="MobiDB-lite"/>
    </source>
</evidence>
<keyword evidence="4" id="KW-1185">Reference proteome</keyword>
<dbReference type="Pfam" id="PF24626">
    <property type="entry name" value="SH3_Tf2-1"/>
    <property type="match status" value="1"/>
</dbReference>
<gene>
    <name evidence="3" type="ORF">RJ640_013802</name>
</gene>
<name>A0AA88TZ67_9ASTE</name>
<dbReference type="InterPro" id="IPR056924">
    <property type="entry name" value="SH3_Tf2-1"/>
</dbReference>
<dbReference type="EMBL" id="JAVXUO010003225">
    <property type="protein sequence ID" value="KAK2965339.1"/>
    <property type="molecule type" value="Genomic_DNA"/>
</dbReference>
<dbReference type="AlphaFoldDB" id="A0AA88TZ67"/>
<dbReference type="PANTHER" id="PTHR46148:SF52">
    <property type="entry name" value="OS04G0603800 PROTEIN"/>
    <property type="match status" value="1"/>
</dbReference>
<sequence length="315" mass="35734">MNNQRHTTMKRQMPLGPFLNCVTTQIGNPEEDLSGKKPKDTLPKRKGDVLGKGLMYVDIKVNGKAIRAMVDTGATHNCIYSTKVERLGLTLEKGCGRVKTINSATQPVAGIARSLLIKGDNRVAINIEKKINKALTKDSVAQQLLKLVESSKTRQFWQEEGKSAFEIVNGQQLLLPHTVNVPNTGKSPRAVSFSEEWWQNIDLAHSYLEKAARKRKKHANKTKRSQEFNAGDKVIIKLLPQDRKFLKERDSHLLQKYEGPLTIVKKIGKMAYKVTPPQWWSRQLHLVFHVSMLKPFYEDALDPSRGEIKRPRPKP</sequence>
<feature type="compositionally biased region" description="Basic and acidic residues" evidence="1">
    <location>
        <begin position="33"/>
        <end position="46"/>
    </location>
</feature>
<protein>
    <recommendedName>
        <fullName evidence="2">Tf2-1-like SH3-like domain-containing protein</fullName>
    </recommendedName>
</protein>
<dbReference type="SUPFAM" id="SSF50630">
    <property type="entry name" value="Acid proteases"/>
    <property type="match status" value="1"/>
</dbReference>
<proteinExistence type="predicted"/>
<feature type="region of interest" description="Disordered" evidence="1">
    <location>
        <begin position="27"/>
        <end position="46"/>
    </location>
</feature>
<dbReference type="CDD" id="cd00303">
    <property type="entry name" value="retropepsin_like"/>
    <property type="match status" value="1"/>
</dbReference>
<evidence type="ECO:0000313" key="3">
    <source>
        <dbReference type="EMBL" id="KAK2965339.1"/>
    </source>
</evidence>
<accession>A0AA88TZ67</accession>
<feature type="domain" description="Tf2-1-like SH3-like" evidence="2">
    <location>
        <begin position="231"/>
        <end position="296"/>
    </location>
</feature>
<dbReference type="PANTHER" id="PTHR46148">
    <property type="entry name" value="CHROMO DOMAIN-CONTAINING PROTEIN"/>
    <property type="match status" value="1"/>
</dbReference>
<dbReference type="Pfam" id="PF13650">
    <property type="entry name" value="Asp_protease_2"/>
    <property type="match status" value="1"/>
</dbReference>
<dbReference type="Proteomes" id="UP001187471">
    <property type="component" value="Unassembled WGS sequence"/>
</dbReference>
<evidence type="ECO:0000313" key="4">
    <source>
        <dbReference type="Proteomes" id="UP001187471"/>
    </source>
</evidence>
<dbReference type="Gene3D" id="2.40.70.10">
    <property type="entry name" value="Acid Proteases"/>
    <property type="match status" value="1"/>
</dbReference>
<comment type="caution">
    <text evidence="3">The sequence shown here is derived from an EMBL/GenBank/DDBJ whole genome shotgun (WGS) entry which is preliminary data.</text>
</comment>
<organism evidence="3 4">
    <name type="scientific">Escallonia rubra</name>
    <dbReference type="NCBI Taxonomy" id="112253"/>
    <lineage>
        <taxon>Eukaryota</taxon>
        <taxon>Viridiplantae</taxon>
        <taxon>Streptophyta</taxon>
        <taxon>Embryophyta</taxon>
        <taxon>Tracheophyta</taxon>
        <taxon>Spermatophyta</taxon>
        <taxon>Magnoliopsida</taxon>
        <taxon>eudicotyledons</taxon>
        <taxon>Gunneridae</taxon>
        <taxon>Pentapetalae</taxon>
        <taxon>asterids</taxon>
        <taxon>campanulids</taxon>
        <taxon>Escalloniales</taxon>
        <taxon>Escalloniaceae</taxon>
        <taxon>Escallonia</taxon>
    </lineage>
</organism>
<evidence type="ECO:0000259" key="2">
    <source>
        <dbReference type="Pfam" id="PF24626"/>
    </source>
</evidence>
<dbReference type="InterPro" id="IPR021109">
    <property type="entry name" value="Peptidase_aspartic_dom_sf"/>
</dbReference>